<evidence type="ECO:0000313" key="1">
    <source>
        <dbReference type="EMBL" id="CAD7695536.1"/>
    </source>
</evidence>
<keyword evidence="2" id="KW-1185">Reference proteome</keyword>
<dbReference type="EMBL" id="CAJHUC010000359">
    <property type="protein sequence ID" value="CAD7695536.1"/>
    <property type="molecule type" value="Genomic_DNA"/>
</dbReference>
<organism evidence="1 2">
    <name type="scientific">Ostreobium quekettii</name>
    <dbReference type="NCBI Taxonomy" id="121088"/>
    <lineage>
        <taxon>Eukaryota</taxon>
        <taxon>Viridiplantae</taxon>
        <taxon>Chlorophyta</taxon>
        <taxon>core chlorophytes</taxon>
        <taxon>Ulvophyceae</taxon>
        <taxon>TCBD clade</taxon>
        <taxon>Bryopsidales</taxon>
        <taxon>Ostreobineae</taxon>
        <taxon>Ostreobiaceae</taxon>
        <taxon>Ostreobium</taxon>
    </lineage>
</organism>
<evidence type="ECO:0000313" key="2">
    <source>
        <dbReference type="Proteomes" id="UP000708148"/>
    </source>
</evidence>
<reference evidence="1" key="1">
    <citation type="submission" date="2020-12" db="EMBL/GenBank/DDBJ databases">
        <authorList>
            <person name="Iha C."/>
        </authorList>
    </citation>
    <scope>NUCLEOTIDE SEQUENCE</scope>
</reference>
<protein>
    <submittedName>
        <fullName evidence="1">Uncharacterized protein</fullName>
    </submittedName>
</protein>
<sequence>MDELFCKQSERWLADPFHAFVSSQPSYQIAASSWMRCFHGCKSEAIVSVFPMGDGDLSLTRGAASNADPEAKRFMAGHQSPCPRTALRACGTIRICDATVTLSSFGHPSSIVSRWQSLPGSAQLNRSVRSESSASLF</sequence>
<dbReference type="Proteomes" id="UP000708148">
    <property type="component" value="Unassembled WGS sequence"/>
</dbReference>
<dbReference type="AlphaFoldDB" id="A0A8S1IMJ5"/>
<comment type="caution">
    <text evidence="1">The sequence shown here is derived from an EMBL/GenBank/DDBJ whole genome shotgun (WGS) entry which is preliminary data.</text>
</comment>
<gene>
    <name evidence="1" type="ORF">OSTQU699_LOCUS897</name>
</gene>
<accession>A0A8S1IMJ5</accession>
<proteinExistence type="predicted"/>
<name>A0A8S1IMJ5_9CHLO</name>